<name>X0ZE36_9ZZZZ</name>
<comment type="caution">
    <text evidence="2">The sequence shown here is derived from an EMBL/GenBank/DDBJ whole genome shotgun (WGS) entry which is preliminary data.</text>
</comment>
<feature type="transmembrane region" description="Helical" evidence="1">
    <location>
        <begin position="171"/>
        <end position="191"/>
    </location>
</feature>
<feature type="transmembrane region" description="Helical" evidence="1">
    <location>
        <begin position="20"/>
        <end position="48"/>
    </location>
</feature>
<evidence type="ECO:0000256" key="1">
    <source>
        <dbReference type="SAM" id="Phobius"/>
    </source>
</evidence>
<keyword evidence="1" id="KW-1133">Transmembrane helix</keyword>
<evidence type="ECO:0000313" key="2">
    <source>
        <dbReference type="EMBL" id="GAG58588.1"/>
    </source>
</evidence>
<accession>X0ZE36</accession>
<keyword evidence="1" id="KW-0812">Transmembrane</keyword>
<dbReference type="EMBL" id="BART01006150">
    <property type="protein sequence ID" value="GAG58588.1"/>
    <property type="molecule type" value="Genomic_DNA"/>
</dbReference>
<keyword evidence="1" id="KW-0472">Membrane</keyword>
<feature type="non-terminal residue" evidence="2">
    <location>
        <position position="234"/>
    </location>
</feature>
<dbReference type="AlphaFoldDB" id="X0ZE36"/>
<sequence>MSNINVNKEFREFGKLFKTVAILTLISMVTGITGLIASIFIFIAIGSIKKANYHLNNPLLDEFRSSYIWGFISGIIGTAVMIAGVGNLVLLFLMYFSVIPTLLPVYISLSISIILLGSGLLFVYLGAASEIKAWKNLKIFFESNSEMFPSDVSKEVIEGCAKLKTGTLLNALGFLIVPAIIGFIFQIQGYFKLATLNKLSLVDAPKTSESKMKLPEPQPVNNLEGRVKFCPNCG</sequence>
<protein>
    <submittedName>
        <fullName evidence="2">Uncharacterized protein</fullName>
    </submittedName>
</protein>
<organism evidence="2">
    <name type="scientific">marine sediment metagenome</name>
    <dbReference type="NCBI Taxonomy" id="412755"/>
    <lineage>
        <taxon>unclassified sequences</taxon>
        <taxon>metagenomes</taxon>
        <taxon>ecological metagenomes</taxon>
    </lineage>
</organism>
<proteinExistence type="predicted"/>
<reference evidence="2" key="1">
    <citation type="journal article" date="2014" name="Front. Microbiol.">
        <title>High frequency of phylogenetically diverse reductive dehalogenase-homologous genes in deep subseafloor sedimentary metagenomes.</title>
        <authorList>
            <person name="Kawai M."/>
            <person name="Futagami T."/>
            <person name="Toyoda A."/>
            <person name="Takaki Y."/>
            <person name="Nishi S."/>
            <person name="Hori S."/>
            <person name="Arai W."/>
            <person name="Tsubouchi T."/>
            <person name="Morono Y."/>
            <person name="Uchiyama I."/>
            <person name="Ito T."/>
            <person name="Fujiyama A."/>
            <person name="Inagaki F."/>
            <person name="Takami H."/>
        </authorList>
    </citation>
    <scope>NUCLEOTIDE SEQUENCE</scope>
    <source>
        <strain evidence="2">Expedition CK06-06</strain>
    </source>
</reference>
<feature type="transmembrane region" description="Helical" evidence="1">
    <location>
        <begin position="105"/>
        <end position="127"/>
    </location>
</feature>
<gene>
    <name evidence="2" type="ORF">S01H4_14002</name>
</gene>
<feature type="transmembrane region" description="Helical" evidence="1">
    <location>
        <begin position="68"/>
        <end position="93"/>
    </location>
</feature>